<dbReference type="KEGG" id="hne:HNE_2723"/>
<feature type="domain" description="Acyltransferase 3" evidence="2">
    <location>
        <begin position="9"/>
        <end position="290"/>
    </location>
</feature>
<dbReference type="GO" id="GO:0000271">
    <property type="term" value="P:polysaccharide biosynthetic process"/>
    <property type="evidence" value="ECO:0007669"/>
    <property type="project" value="TreeGrafter"/>
</dbReference>
<dbReference type="InterPro" id="IPR002656">
    <property type="entry name" value="Acyl_transf_3_dom"/>
</dbReference>
<feature type="transmembrane region" description="Helical" evidence="1">
    <location>
        <begin position="228"/>
        <end position="245"/>
    </location>
</feature>
<feature type="transmembrane region" description="Helical" evidence="1">
    <location>
        <begin position="12"/>
        <end position="28"/>
    </location>
</feature>
<dbReference type="Pfam" id="PF01757">
    <property type="entry name" value="Acyl_transf_3"/>
    <property type="match status" value="1"/>
</dbReference>
<feature type="transmembrane region" description="Helical" evidence="1">
    <location>
        <begin position="198"/>
        <end position="216"/>
    </location>
</feature>
<dbReference type="HOGENOM" id="CLU_005679_1_4_5"/>
<dbReference type="STRING" id="228405.HNE_2723"/>
<feature type="transmembrane region" description="Helical" evidence="1">
    <location>
        <begin position="413"/>
        <end position="434"/>
    </location>
</feature>
<keyword evidence="1" id="KW-0472">Membrane</keyword>
<dbReference type="InterPro" id="IPR050879">
    <property type="entry name" value="Acyltransferase_3"/>
</dbReference>
<feature type="transmembrane region" description="Helical" evidence="1">
    <location>
        <begin position="374"/>
        <end position="393"/>
    </location>
</feature>
<feature type="transmembrane region" description="Helical" evidence="1">
    <location>
        <begin position="257"/>
        <end position="279"/>
    </location>
</feature>
<evidence type="ECO:0000256" key="1">
    <source>
        <dbReference type="SAM" id="Phobius"/>
    </source>
</evidence>
<reference evidence="3 4" key="1">
    <citation type="journal article" date="2006" name="J. Bacteriol.">
        <title>Comparative genomic evidence for a close relationship between the dimorphic prosthecate bacteria Hyphomonas neptunium and Caulobacter crescentus.</title>
        <authorList>
            <person name="Badger J.H."/>
            <person name="Hoover T.R."/>
            <person name="Brun Y.V."/>
            <person name="Weiner R.M."/>
            <person name="Laub M.T."/>
            <person name="Alexandre G."/>
            <person name="Mrazek J."/>
            <person name="Ren Q."/>
            <person name="Paulsen I.T."/>
            <person name="Nelson K.E."/>
            <person name="Khouri H.M."/>
            <person name="Radune D."/>
            <person name="Sosa J."/>
            <person name="Dodson R.J."/>
            <person name="Sullivan S.A."/>
            <person name="Rosovitz M.J."/>
            <person name="Madupu R."/>
            <person name="Brinkac L.M."/>
            <person name="Durkin A.S."/>
            <person name="Daugherty S.C."/>
            <person name="Kothari S.P."/>
            <person name="Giglio M.G."/>
            <person name="Zhou L."/>
            <person name="Haft D.H."/>
            <person name="Selengut J.D."/>
            <person name="Davidsen T.M."/>
            <person name="Yang Q."/>
            <person name="Zafar N."/>
            <person name="Ward N.L."/>
        </authorList>
    </citation>
    <scope>NUCLEOTIDE SEQUENCE [LARGE SCALE GENOMIC DNA]</scope>
    <source>
        <strain evidence="3 4">ATCC 15444</strain>
    </source>
</reference>
<feature type="transmembrane region" description="Helical" evidence="1">
    <location>
        <begin position="48"/>
        <end position="71"/>
    </location>
</feature>
<accession>Q0BYP0</accession>
<keyword evidence="4" id="KW-1185">Reference proteome</keyword>
<name>Q0BYP0_HYPNA</name>
<keyword evidence="1" id="KW-0812">Transmembrane</keyword>
<gene>
    <name evidence="3" type="ordered locus">HNE_2723</name>
</gene>
<dbReference type="PANTHER" id="PTHR23028">
    <property type="entry name" value="ACETYLTRANSFERASE"/>
    <property type="match status" value="1"/>
</dbReference>
<keyword evidence="1" id="KW-1133">Transmembrane helix</keyword>
<dbReference type="PANTHER" id="PTHR23028:SF131">
    <property type="entry name" value="BLR2367 PROTEIN"/>
    <property type="match status" value="1"/>
</dbReference>
<dbReference type="GO" id="GO:0016747">
    <property type="term" value="F:acyltransferase activity, transferring groups other than amino-acyl groups"/>
    <property type="evidence" value="ECO:0007669"/>
    <property type="project" value="InterPro"/>
</dbReference>
<evidence type="ECO:0000313" key="3">
    <source>
        <dbReference type="EMBL" id="ABI76602.1"/>
    </source>
</evidence>
<feature type="transmembrane region" description="Helical" evidence="1">
    <location>
        <begin position="159"/>
        <end position="192"/>
    </location>
</feature>
<dbReference type="GO" id="GO:0016020">
    <property type="term" value="C:membrane"/>
    <property type="evidence" value="ECO:0007669"/>
    <property type="project" value="TreeGrafter"/>
</dbReference>
<dbReference type="Proteomes" id="UP000001959">
    <property type="component" value="Chromosome"/>
</dbReference>
<dbReference type="eggNOG" id="COG1835">
    <property type="taxonomic scope" value="Bacteria"/>
</dbReference>
<feature type="transmembrane region" description="Helical" evidence="1">
    <location>
        <begin position="92"/>
        <end position="112"/>
    </location>
</feature>
<sequence length="459" mass="49162">MAPPDMKLQSIQLLRGIAALLVVFYHAWGLQLLTAGPENSASALLGGIFASGYAGVDLFFVISGFIMVWVTRRAGPGMAGVGEFLFSRVTRIYPLWWAAAGLAAAYYIFLHVPDANDPAWRAAIQDGSGHLFLLKSFFLVPQIDLPVLSLGWTLMHEMYFYLVFAGLLLLPRAALPFALLAWGIVIVGASLAGLSQPYAVDLLTLALHPLTMEFIFGAMIGLMVSSGFVARSGFITLGAALWFTANLCLQGELTPYAYQWGRVLAFGIPGALLIYGIAGLEHHGRLIWLVPVAAAVIVCAAVFQMHGLSPASAASLRGGATLVAVAAGLVAAAGVLGLGWLGGQRAPGLMYRLRRPLEALYTGGVHIGDWSYSIYLGHIFAIGGVIFAQRWLAGAGDWAAPFVLGSPGIADDLLYIVAVFLGALMAGWTGYMLVERPALTLFRIVRRRLFPDSRRAREV</sequence>
<evidence type="ECO:0000259" key="2">
    <source>
        <dbReference type="Pfam" id="PF01757"/>
    </source>
</evidence>
<dbReference type="AlphaFoldDB" id="Q0BYP0"/>
<proteinExistence type="predicted"/>
<protein>
    <submittedName>
        <fullName evidence="3">Putative exopolysaccharide production protein ExoZ</fullName>
    </submittedName>
</protein>
<feature type="transmembrane region" description="Helical" evidence="1">
    <location>
        <begin position="319"/>
        <end position="342"/>
    </location>
</feature>
<organism evidence="3 4">
    <name type="scientific">Hyphomonas neptunium (strain ATCC 15444)</name>
    <dbReference type="NCBI Taxonomy" id="228405"/>
    <lineage>
        <taxon>Bacteria</taxon>
        <taxon>Pseudomonadati</taxon>
        <taxon>Pseudomonadota</taxon>
        <taxon>Alphaproteobacteria</taxon>
        <taxon>Hyphomonadales</taxon>
        <taxon>Hyphomonadaceae</taxon>
        <taxon>Hyphomonas</taxon>
    </lineage>
</organism>
<dbReference type="EMBL" id="CP000158">
    <property type="protein sequence ID" value="ABI76602.1"/>
    <property type="molecule type" value="Genomic_DNA"/>
</dbReference>
<feature type="transmembrane region" description="Helical" evidence="1">
    <location>
        <begin position="286"/>
        <end position="307"/>
    </location>
</feature>
<evidence type="ECO:0000313" key="4">
    <source>
        <dbReference type="Proteomes" id="UP000001959"/>
    </source>
</evidence>